<evidence type="ECO:0000313" key="6">
    <source>
        <dbReference type="Proteomes" id="UP000799779"/>
    </source>
</evidence>
<gene>
    <name evidence="5" type="ORF">P154DRAFT_615452</name>
</gene>
<dbReference type="AlphaFoldDB" id="A0A6A5WZ07"/>
<dbReference type="SMART" id="SM00028">
    <property type="entry name" value="TPR"/>
    <property type="match status" value="3"/>
</dbReference>
<dbReference type="Gene3D" id="1.25.40.10">
    <property type="entry name" value="Tetratricopeptide repeat domain"/>
    <property type="match status" value="1"/>
</dbReference>
<evidence type="ECO:0000256" key="2">
    <source>
        <dbReference type="ARBA" id="ARBA00022803"/>
    </source>
</evidence>
<dbReference type="SUPFAM" id="SSF48452">
    <property type="entry name" value="TPR-like"/>
    <property type="match status" value="1"/>
</dbReference>
<dbReference type="GO" id="GO:0051879">
    <property type="term" value="F:Hsp90 protein binding"/>
    <property type="evidence" value="ECO:0007669"/>
    <property type="project" value="TreeGrafter"/>
</dbReference>
<evidence type="ECO:0000256" key="3">
    <source>
        <dbReference type="PROSITE-ProRule" id="PRU00339"/>
    </source>
</evidence>
<dbReference type="PROSITE" id="PS50181">
    <property type="entry name" value="FBOX"/>
    <property type="match status" value="1"/>
</dbReference>
<feature type="repeat" description="TPR" evidence="3">
    <location>
        <begin position="7"/>
        <end position="40"/>
    </location>
</feature>
<dbReference type="PANTHER" id="PTHR22904:SF523">
    <property type="entry name" value="STRESS-INDUCED-PHOSPHOPROTEIN 1"/>
    <property type="match status" value="1"/>
</dbReference>
<dbReference type="SUPFAM" id="SSF52047">
    <property type="entry name" value="RNI-like"/>
    <property type="match status" value="1"/>
</dbReference>
<feature type="domain" description="F-box" evidence="4">
    <location>
        <begin position="133"/>
        <end position="180"/>
    </location>
</feature>
<evidence type="ECO:0000259" key="4">
    <source>
        <dbReference type="PROSITE" id="PS50181"/>
    </source>
</evidence>
<dbReference type="PANTHER" id="PTHR22904">
    <property type="entry name" value="TPR REPEAT CONTAINING PROTEIN"/>
    <property type="match status" value="1"/>
</dbReference>
<evidence type="ECO:0000256" key="1">
    <source>
        <dbReference type="ARBA" id="ARBA00022737"/>
    </source>
</evidence>
<reference evidence="5" key="1">
    <citation type="journal article" date="2020" name="Stud. Mycol.">
        <title>101 Dothideomycetes genomes: a test case for predicting lifestyles and emergence of pathogens.</title>
        <authorList>
            <person name="Haridas S."/>
            <person name="Albert R."/>
            <person name="Binder M."/>
            <person name="Bloem J."/>
            <person name="Labutti K."/>
            <person name="Salamov A."/>
            <person name="Andreopoulos B."/>
            <person name="Baker S."/>
            <person name="Barry K."/>
            <person name="Bills G."/>
            <person name="Bluhm B."/>
            <person name="Cannon C."/>
            <person name="Castanera R."/>
            <person name="Culley D."/>
            <person name="Daum C."/>
            <person name="Ezra D."/>
            <person name="Gonzalez J."/>
            <person name="Henrissat B."/>
            <person name="Kuo A."/>
            <person name="Liang C."/>
            <person name="Lipzen A."/>
            <person name="Lutzoni F."/>
            <person name="Magnuson J."/>
            <person name="Mondo S."/>
            <person name="Nolan M."/>
            <person name="Ohm R."/>
            <person name="Pangilinan J."/>
            <person name="Park H.-J."/>
            <person name="Ramirez L."/>
            <person name="Alfaro M."/>
            <person name="Sun H."/>
            <person name="Tritt A."/>
            <person name="Yoshinaga Y."/>
            <person name="Zwiers L.-H."/>
            <person name="Turgeon B."/>
            <person name="Goodwin S."/>
            <person name="Spatafora J."/>
            <person name="Crous P."/>
            <person name="Grigoriev I."/>
        </authorList>
    </citation>
    <scope>NUCLEOTIDE SEQUENCE</scope>
    <source>
        <strain evidence="5">CBS 123094</strain>
    </source>
</reference>
<dbReference type="InterPro" id="IPR032675">
    <property type="entry name" value="LRR_dom_sf"/>
</dbReference>
<name>A0A6A5WZ07_9PLEO</name>
<sequence length="596" mass="67193">MAETMSSEDYQEVGRRYYKQKDFASALEAFSKAIDIAVIPGVGLYDHRAACYEKLADFDSAVRDGREMIRTNKKDIKGYLRTGSTLEKQNKLEKALAIYKYGMKNVPIDNKHFMYLQQTHDRLTRKLSPAKATDPFTVLPVELAEEVLSYLTFKNVVNCLRVCKGWKTYLIRRPKLWTDFDLSGARKNVSRAFVQSVVRRSDYSIHRAIIHRFNHADVIRNLVTACKGLTHLEIVSGDFGFDSLVEIAQCALNLKKFVLHHEVTMETASQILRRRPGLEHAEFRRLRGNVPTNFHGPFPSLQTFIAAGDRTAPSRPNFSSFLSQSPVLQNLTLVNFTPLSISTDPDFSAVPLTRLELSNYDLRQRVFPRLPSTLTHLSLRPAVQYACYQNWSMDPWGGISWQNLRSSHLPRLNYLSLSNFSALTPAWFTALLETQGDESGQNVPADPSTLEHLQHFSIRDCINDTDYPQIFMPVEGNPIPESPTMRSGCGLLGSFRILSPSLLSLDLSSLPATDKDIKTLLTHPVSSLQTVNLSSTRVTGAGVKMLVDKVPTLRFLNLDFCTHISSRDIKAYAESKGVSVSWAVLPQNGGRKLRYE</sequence>
<dbReference type="SUPFAM" id="SSF81383">
    <property type="entry name" value="F-box domain"/>
    <property type="match status" value="1"/>
</dbReference>
<evidence type="ECO:0000313" key="5">
    <source>
        <dbReference type="EMBL" id="KAF2006757.1"/>
    </source>
</evidence>
<keyword evidence="2 3" id="KW-0802">TPR repeat</keyword>
<dbReference type="EMBL" id="ML977559">
    <property type="protein sequence ID" value="KAF2006757.1"/>
    <property type="molecule type" value="Genomic_DNA"/>
</dbReference>
<accession>A0A6A5WZ07</accession>
<proteinExistence type="predicted"/>
<dbReference type="InterPro" id="IPR011990">
    <property type="entry name" value="TPR-like_helical_dom_sf"/>
</dbReference>
<dbReference type="InterPro" id="IPR036047">
    <property type="entry name" value="F-box-like_dom_sf"/>
</dbReference>
<keyword evidence="1" id="KW-0677">Repeat</keyword>
<organism evidence="5 6">
    <name type="scientific">Amniculicola lignicola CBS 123094</name>
    <dbReference type="NCBI Taxonomy" id="1392246"/>
    <lineage>
        <taxon>Eukaryota</taxon>
        <taxon>Fungi</taxon>
        <taxon>Dikarya</taxon>
        <taxon>Ascomycota</taxon>
        <taxon>Pezizomycotina</taxon>
        <taxon>Dothideomycetes</taxon>
        <taxon>Pleosporomycetidae</taxon>
        <taxon>Pleosporales</taxon>
        <taxon>Amniculicolaceae</taxon>
        <taxon>Amniculicola</taxon>
    </lineage>
</organism>
<dbReference type="Proteomes" id="UP000799779">
    <property type="component" value="Unassembled WGS sequence"/>
</dbReference>
<keyword evidence="6" id="KW-1185">Reference proteome</keyword>
<protein>
    <recommendedName>
        <fullName evidence="4">F-box domain-containing protein</fullName>
    </recommendedName>
</protein>
<dbReference type="InterPro" id="IPR001810">
    <property type="entry name" value="F-box_dom"/>
</dbReference>
<dbReference type="OrthoDB" id="629492at2759"/>
<dbReference type="Gene3D" id="3.80.10.10">
    <property type="entry name" value="Ribonuclease Inhibitor"/>
    <property type="match status" value="1"/>
</dbReference>
<dbReference type="Pfam" id="PF12937">
    <property type="entry name" value="F-box-like"/>
    <property type="match status" value="1"/>
</dbReference>
<dbReference type="Gene3D" id="1.20.1280.50">
    <property type="match status" value="1"/>
</dbReference>
<dbReference type="SMART" id="SM00256">
    <property type="entry name" value="FBOX"/>
    <property type="match status" value="1"/>
</dbReference>
<dbReference type="InterPro" id="IPR019734">
    <property type="entry name" value="TPR_rpt"/>
</dbReference>
<dbReference type="PROSITE" id="PS50005">
    <property type="entry name" value="TPR"/>
    <property type="match status" value="1"/>
</dbReference>